<protein>
    <recommendedName>
        <fullName evidence="4">C2H2-type domain-containing protein</fullName>
    </recommendedName>
</protein>
<feature type="compositionally biased region" description="Polar residues" evidence="3">
    <location>
        <begin position="1117"/>
        <end position="1128"/>
    </location>
</feature>
<keyword evidence="1" id="KW-0479">Metal-binding</keyword>
<feature type="region of interest" description="Disordered" evidence="3">
    <location>
        <begin position="172"/>
        <end position="230"/>
    </location>
</feature>
<accession>A0A067TLQ0</accession>
<dbReference type="HOGENOM" id="CLU_265913_0_0_1"/>
<feature type="compositionally biased region" description="Low complexity" evidence="3">
    <location>
        <begin position="324"/>
        <end position="334"/>
    </location>
</feature>
<feature type="compositionally biased region" description="Polar residues" evidence="3">
    <location>
        <begin position="657"/>
        <end position="673"/>
    </location>
</feature>
<dbReference type="OrthoDB" id="3254002at2759"/>
<reference evidence="6" key="1">
    <citation type="journal article" date="2014" name="Proc. Natl. Acad. Sci. U.S.A.">
        <title>Extensive sampling of basidiomycete genomes demonstrates inadequacy of the white-rot/brown-rot paradigm for wood decay fungi.</title>
        <authorList>
            <person name="Riley R."/>
            <person name="Salamov A.A."/>
            <person name="Brown D.W."/>
            <person name="Nagy L.G."/>
            <person name="Floudas D."/>
            <person name="Held B.W."/>
            <person name="Levasseur A."/>
            <person name="Lombard V."/>
            <person name="Morin E."/>
            <person name="Otillar R."/>
            <person name="Lindquist E.A."/>
            <person name="Sun H."/>
            <person name="LaButti K.M."/>
            <person name="Schmutz J."/>
            <person name="Jabbour D."/>
            <person name="Luo H."/>
            <person name="Baker S.E."/>
            <person name="Pisabarro A.G."/>
            <person name="Walton J.D."/>
            <person name="Blanchette R.A."/>
            <person name="Henrissat B."/>
            <person name="Martin F."/>
            <person name="Cullen D."/>
            <person name="Hibbett D.S."/>
            <person name="Grigoriev I.V."/>
        </authorList>
    </citation>
    <scope>NUCLEOTIDE SEQUENCE [LARGE SCALE GENOMIC DNA]</scope>
    <source>
        <strain evidence="6">CBS 339.88</strain>
    </source>
</reference>
<feature type="region of interest" description="Disordered" evidence="3">
    <location>
        <begin position="244"/>
        <end position="335"/>
    </location>
</feature>
<dbReference type="GO" id="GO:0008270">
    <property type="term" value="F:zinc ion binding"/>
    <property type="evidence" value="ECO:0007669"/>
    <property type="project" value="UniProtKB-KW"/>
</dbReference>
<feature type="compositionally biased region" description="Polar residues" evidence="3">
    <location>
        <begin position="183"/>
        <end position="196"/>
    </location>
</feature>
<gene>
    <name evidence="5" type="ORF">GALMADRAFT_219907</name>
</gene>
<feature type="region of interest" description="Disordered" evidence="3">
    <location>
        <begin position="893"/>
        <end position="913"/>
    </location>
</feature>
<dbReference type="AlphaFoldDB" id="A0A067TLQ0"/>
<keyword evidence="1" id="KW-0863">Zinc-finger</keyword>
<name>A0A067TLQ0_GALM3</name>
<dbReference type="PROSITE" id="PS00028">
    <property type="entry name" value="ZINC_FINGER_C2H2_1"/>
    <property type="match status" value="1"/>
</dbReference>
<keyword evidence="6" id="KW-1185">Reference proteome</keyword>
<dbReference type="SMART" id="SM00355">
    <property type="entry name" value="ZnF_C2H2"/>
    <property type="match status" value="3"/>
</dbReference>
<keyword evidence="1" id="KW-0862">Zinc</keyword>
<feature type="region of interest" description="Disordered" evidence="3">
    <location>
        <begin position="539"/>
        <end position="566"/>
    </location>
</feature>
<dbReference type="STRING" id="685588.A0A067TLQ0"/>
<proteinExistence type="predicted"/>
<evidence type="ECO:0000256" key="3">
    <source>
        <dbReference type="SAM" id="MobiDB-lite"/>
    </source>
</evidence>
<feature type="region of interest" description="Disordered" evidence="3">
    <location>
        <begin position="618"/>
        <end position="694"/>
    </location>
</feature>
<sequence length="1249" mass="135354">MSVVRHDPNAKKFIPPRVYHRNAEQLQRIKTIVENFEMANEDGRRNFEILEQEELELQKKVQEGAQALERLRAIQSRKSMIEASKPPLRAEDPGHASGVTEVGTSNQAASRLIHLPERQPVYQPNTIALPQNIQQPVNSQNVYHQPSYQSQSISPYAQHQHQPYGYVYVPHPQHPSQGAFATPNATSSGSSSQRQAPQYAYGAQYFPPKQGHIASQPSSSSHKYYREYPTSASTQPNFTFVAHTPTFQQAPPPSSGQPPVGQPIPFHAPQPPQPPQPPSYPVAPPSYSKPSILRGSEASINPGNALSSKVPRQVLSKSPSAPDNSFSSNTSSSNVTLPVSEPLYAPANAPIPMFHLPQSPSKQQLLAARNHLIKWGNDTAAPAYANSSFNFYGWRVKCFKDPAGAVQVRLENPDKIVHMELGLFVDQVLKHMTAVQQQQAMAPPPPPVILGKSNTGASQTTAQPPIIKPPSESKAGQSSSGPPPVTSQEATSAPLPTTPSKAPSLVTINGNGSLLSPREANTKTLARDIMFGLGKRLRASSSLTEDSAQPAKRHASEATVKGLQSEQPGAQAILIPSKYVPDAPISTTVIPQPHSVASLTINSHPAISDKFILPVVKDSVPPSQTAPQEVPPRQDNEPSTDTKSEREPKPNGLSRPVPTSQLTSSLVSPNLKPNVSYPPAPASQPTSSVSKTSTNTTHIDVFKANPFNVPMKLPTLPKPKKSVPAPAPSVIAQASTSSVPHQTSKMEAVSSSTTSSRKPDVAPVTVTTMPAVSQTQALVDRSNTATPAKIPSPTRTTQTFIDLTSPPRSVPVISSGISRSKEPLFLPSSSSPEPSMVTPSRLPSESTRLDAVVARSLSSDVTKSNKAPTSKRKMIPYVLVPPPPEYLVRHRQQLKRAENEASGSDSEAVLQKGSRTSSVLTSVVVEEDFSYGFEIPRNSPQDEEEREAVQLACSRLQELSCRWDGCDCKLNSVDALIRHLNQHKPAPSPHKKSFMCRWTQCGQGINFKEKHLEKHASLPLRCAYLDCSDSFRSGGQLLKHFRSKHKDSALKPSAKPFAPSLQPLQPIPGVVPSYSVVTSPVGRELISKERHELLGRLVLRNIASSDQVPKRAKKTARSSNQNASVAAQTSNDYEFLTTRTTRYSSYISQPVDIDLSDLDSANISIMIDKGLTLWGSDGGDIEMDDDEDMSPPGSPLLTPTRGVATRGAIKVEADDEPSNETLGRHHDEHSSDEEDAAVEIMLTDLTWTS</sequence>
<feature type="compositionally biased region" description="Pro residues" evidence="3">
    <location>
        <begin position="250"/>
        <end position="284"/>
    </location>
</feature>
<feature type="compositionally biased region" description="Polar residues" evidence="3">
    <location>
        <begin position="732"/>
        <end position="756"/>
    </location>
</feature>
<dbReference type="Proteomes" id="UP000027222">
    <property type="component" value="Unassembled WGS sequence"/>
</dbReference>
<feature type="compositionally biased region" description="Low complexity" evidence="3">
    <location>
        <begin position="823"/>
        <end position="840"/>
    </location>
</feature>
<evidence type="ECO:0000259" key="4">
    <source>
        <dbReference type="PROSITE" id="PS50157"/>
    </source>
</evidence>
<feature type="compositionally biased region" description="Basic and acidic residues" evidence="3">
    <location>
        <begin position="632"/>
        <end position="649"/>
    </location>
</feature>
<feature type="compositionally biased region" description="Polar residues" evidence="3">
    <location>
        <begin position="452"/>
        <end position="463"/>
    </location>
</feature>
<evidence type="ECO:0000313" key="5">
    <source>
        <dbReference type="EMBL" id="KDR84076.1"/>
    </source>
</evidence>
<evidence type="ECO:0000313" key="6">
    <source>
        <dbReference type="Proteomes" id="UP000027222"/>
    </source>
</evidence>
<dbReference type="InterPro" id="IPR013087">
    <property type="entry name" value="Znf_C2H2_type"/>
</dbReference>
<evidence type="ECO:0000256" key="1">
    <source>
        <dbReference type="PROSITE-ProRule" id="PRU00042"/>
    </source>
</evidence>
<dbReference type="Gene3D" id="3.30.160.60">
    <property type="entry name" value="Classic Zinc Finger"/>
    <property type="match status" value="1"/>
</dbReference>
<dbReference type="EMBL" id="KL142368">
    <property type="protein sequence ID" value="KDR84076.1"/>
    <property type="molecule type" value="Genomic_DNA"/>
</dbReference>
<feature type="coiled-coil region" evidence="2">
    <location>
        <begin position="33"/>
        <end position="70"/>
    </location>
</feature>
<feature type="domain" description="C2H2-type" evidence="4">
    <location>
        <begin position="1020"/>
        <end position="1052"/>
    </location>
</feature>
<dbReference type="PROSITE" id="PS50157">
    <property type="entry name" value="ZINC_FINGER_C2H2_2"/>
    <property type="match status" value="1"/>
</dbReference>
<feature type="region of interest" description="Disordered" evidence="3">
    <location>
        <begin position="1210"/>
        <end position="1236"/>
    </location>
</feature>
<feature type="compositionally biased region" description="Polar residues" evidence="3">
    <location>
        <begin position="298"/>
        <end position="307"/>
    </location>
</feature>
<evidence type="ECO:0000256" key="2">
    <source>
        <dbReference type="SAM" id="Coils"/>
    </source>
</evidence>
<feature type="region of interest" description="Disordered" evidence="3">
    <location>
        <begin position="732"/>
        <end position="762"/>
    </location>
</feature>
<feature type="region of interest" description="Disordered" evidence="3">
    <location>
        <begin position="436"/>
        <end position="519"/>
    </location>
</feature>
<feature type="region of interest" description="Disordered" evidence="3">
    <location>
        <begin position="821"/>
        <end position="847"/>
    </location>
</feature>
<feature type="compositionally biased region" description="Polar residues" evidence="3">
    <location>
        <begin position="474"/>
        <end position="514"/>
    </location>
</feature>
<organism evidence="5 6">
    <name type="scientific">Galerina marginata (strain CBS 339.88)</name>
    <dbReference type="NCBI Taxonomy" id="685588"/>
    <lineage>
        <taxon>Eukaryota</taxon>
        <taxon>Fungi</taxon>
        <taxon>Dikarya</taxon>
        <taxon>Basidiomycota</taxon>
        <taxon>Agaricomycotina</taxon>
        <taxon>Agaricomycetes</taxon>
        <taxon>Agaricomycetidae</taxon>
        <taxon>Agaricales</taxon>
        <taxon>Agaricineae</taxon>
        <taxon>Strophariaceae</taxon>
        <taxon>Galerina</taxon>
    </lineage>
</organism>
<keyword evidence="2" id="KW-0175">Coiled coil</keyword>
<feature type="region of interest" description="Disordered" evidence="3">
    <location>
        <begin position="1108"/>
        <end position="1128"/>
    </location>
</feature>
<feature type="compositionally biased region" description="Polar residues" evidence="3">
    <location>
        <begin position="213"/>
        <end position="222"/>
    </location>
</feature>